<feature type="region of interest" description="Disordered" evidence="2">
    <location>
        <begin position="171"/>
        <end position="199"/>
    </location>
</feature>
<dbReference type="PANTHER" id="PTHR43283">
    <property type="entry name" value="BETA-LACTAMASE-RELATED"/>
    <property type="match status" value="1"/>
</dbReference>
<dbReference type="EMBL" id="JAGGLC010000002">
    <property type="protein sequence ID" value="MBP1986703.1"/>
    <property type="molecule type" value="Genomic_DNA"/>
</dbReference>
<reference evidence="4" key="1">
    <citation type="submission" date="2021-03" db="EMBL/GenBank/DDBJ databases">
        <title>Genomic Encyclopedia of Type Strains, Phase IV (KMG-IV): sequencing the most valuable type-strain genomes for metagenomic binning, comparative biology and taxonomic classification.</title>
        <authorList>
            <person name="Goeker M."/>
        </authorList>
    </citation>
    <scope>NUCLEOTIDE SEQUENCE</scope>
    <source>
        <strain evidence="4">DSM 26232</strain>
    </source>
</reference>
<dbReference type="OrthoDB" id="129624at2157"/>
<accession>A0A8T4GXB2</accession>
<dbReference type="Gene3D" id="3.40.710.10">
    <property type="entry name" value="DD-peptidase/beta-lactamase superfamily"/>
    <property type="match status" value="1"/>
</dbReference>
<dbReference type="InterPro" id="IPR012338">
    <property type="entry name" value="Beta-lactam/transpept-like"/>
</dbReference>
<organism evidence="4 5">
    <name type="scientific">Halolamina salifodinae</name>
    <dbReference type="NCBI Taxonomy" id="1202767"/>
    <lineage>
        <taxon>Archaea</taxon>
        <taxon>Methanobacteriati</taxon>
        <taxon>Methanobacteriota</taxon>
        <taxon>Stenosarchaea group</taxon>
        <taxon>Halobacteria</taxon>
        <taxon>Halobacteriales</taxon>
        <taxon>Haloferacaceae</taxon>
    </lineage>
</organism>
<evidence type="ECO:0000259" key="3">
    <source>
        <dbReference type="Pfam" id="PF00144"/>
    </source>
</evidence>
<proteinExistence type="predicted"/>
<comment type="caution">
    <text evidence="4">The sequence shown here is derived from an EMBL/GenBank/DDBJ whole genome shotgun (WGS) entry which is preliminary data.</text>
</comment>
<feature type="compositionally biased region" description="Polar residues" evidence="2">
    <location>
        <begin position="142"/>
        <end position="151"/>
    </location>
</feature>
<evidence type="ECO:0000313" key="5">
    <source>
        <dbReference type="Proteomes" id="UP000823736"/>
    </source>
</evidence>
<dbReference type="Pfam" id="PF00144">
    <property type="entry name" value="Beta-lactamase"/>
    <property type="match status" value="1"/>
</dbReference>
<feature type="region of interest" description="Disordered" evidence="2">
    <location>
        <begin position="131"/>
        <end position="151"/>
    </location>
</feature>
<sequence>MHFPDPHDEDGFDQISPEQAGIDADAVDDAVEFHLTHGTPDETVEYHMPDLEPFDETEGELGGFLGPVPDRRGGPAGMILESGRVVAEWGDTERVDHCFSCAKSFLSIVGGVAWDQGRFDLDARVANDIADNEERSSSSSRTQSGDSGFNSDHNAKITWEHLFQQTSEWGGELFDRPDSIDRNRAVGKTGGPGKDEPRELEVPGTFWEYNDVRINRLALSLLRLHAKPLPRVLAHEVMDPIGASRTWEWHGYHNSKVDIEGRTMESVSGGGHWGGGFWSSTTDLARAGHLLLNEGEWDGKRLLSEEWVEKATDPCDVYENYGYLLWLNTDQTLWPSAPESAYAFLGHGQNVVWVDPEHELVVVLRWLDLADDRDEREDQVNQDRFFEKLLAGV</sequence>
<dbReference type="InterPro" id="IPR050789">
    <property type="entry name" value="Diverse_Enzym_Activities"/>
</dbReference>
<evidence type="ECO:0000313" key="4">
    <source>
        <dbReference type="EMBL" id="MBP1986703.1"/>
    </source>
</evidence>
<evidence type="ECO:0000256" key="2">
    <source>
        <dbReference type="SAM" id="MobiDB-lite"/>
    </source>
</evidence>
<dbReference type="RefSeq" id="WP_209490989.1">
    <property type="nucleotide sequence ID" value="NZ_JAGGLC010000002.1"/>
</dbReference>
<protein>
    <submittedName>
        <fullName evidence="4">CubicO group peptidase (Beta-lactamase class C family)</fullName>
    </submittedName>
</protein>
<gene>
    <name evidence="4" type="ORF">J2753_001197</name>
</gene>
<dbReference type="AlphaFoldDB" id="A0A8T4GXB2"/>
<dbReference type="PANTHER" id="PTHR43283:SF11">
    <property type="entry name" value="BETA-LACTAMASE-RELATED DOMAIN-CONTAINING PROTEIN"/>
    <property type="match status" value="1"/>
</dbReference>
<dbReference type="SUPFAM" id="SSF56601">
    <property type="entry name" value="beta-lactamase/transpeptidase-like"/>
    <property type="match status" value="1"/>
</dbReference>
<dbReference type="Proteomes" id="UP000823736">
    <property type="component" value="Unassembled WGS sequence"/>
</dbReference>
<name>A0A8T4GXB2_9EURY</name>
<feature type="domain" description="Beta-lactamase-related" evidence="3">
    <location>
        <begin position="97"/>
        <end position="364"/>
    </location>
</feature>
<feature type="compositionally biased region" description="Basic and acidic residues" evidence="2">
    <location>
        <begin position="173"/>
        <end position="184"/>
    </location>
</feature>
<dbReference type="GO" id="GO:0016787">
    <property type="term" value="F:hydrolase activity"/>
    <property type="evidence" value="ECO:0007669"/>
    <property type="project" value="UniProtKB-KW"/>
</dbReference>
<keyword evidence="1" id="KW-0378">Hydrolase</keyword>
<evidence type="ECO:0000256" key="1">
    <source>
        <dbReference type="ARBA" id="ARBA00022801"/>
    </source>
</evidence>
<keyword evidence="5" id="KW-1185">Reference proteome</keyword>
<dbReference type="InterPro" id="IPR001466">
    <property type="entry name" value="Beta-lactam-related"/>
</dbReference>